<evidence type="ECO:0000313" key="3">
    <source>
        <dbReference type="Proteomes" id="UP000693970"/>
    </source>
</evidence>
<evidence type="ECO:0000256" key="1">
    <source>
        <dbReference type="SAM" id="SignalP"/>
    </source>
</evidence>
<feature type="chain" id="PRO_5039896832" evidence="1">
    <location>
        <begin position="26"/>
        <end position="136"/>
    </location>
</feature>
<evidence type="ECO:0000313" key="2">
    <source>
        <dbReference type="EMBL" id="KAG7373902.1"/>
    </source>
</evidence>
<protein>
    <submittedName>
        <fullName evidence="2">Uncharacterized protein</fullName>
    </submittedName>
</protein>
<name>A0A9K3Q729_9STRA</name>
<keyword evidence="3" id="KW-1185">Reference proteome</keyword>
<keyword evidence="1" id="KW-0732">Signal</keyword>
<feature type="signal peptide" evidence="1">
    <location>
        <begin position="1"/>
        <end position="25"/>
    </location>
</feature>
<organism evidence="2 3">
    <name type="scientific">Nitzschia inconspicua</name>
    <dbReference type="NCBI Taxonomy" id="303405"/>
    <lineage>
        <taxon>Eukaryota</taxon>
        <taxon>Sar</taxon>
        <taxon>Stramenopiles</taxon>
        <taxon>Ochrophyta</taxon>
        <taxon>Bacillariophyta</taxon>
        <taxon>Bacillariophyceae</taxon>
        <taxon>Bacillariophycidae</taxon>
        <taxon>Bacillariales</taxon>
        <taxon>Bacillariaceae</taxon>
        <taxon>Nitzschia</taxon>
    </lineage>
</organism>
<accession>A0A9K3Q729</accession>
<comment type="caution">
    <text evidence="2">The sequence shown here is derived from an EMBL/GenBank/DDBJ whole genome shotgun (WGS) entry which is preliminary data.</text>
</comment>
<sequence>MRKNLAVEAVIVVWWTTVLVDSCLALNSTVKKSDALVTDTKINKGDNTPWGGTFSTAIVPVLDPAEWHTGPFCQVYIAACERLDHYQTKVKPALQAFFSQVESAASNTAANQQGGHSAYYLIMYVPINGGTSTADK</sequence>
<proteinExistence type="predicted"/>
<dbReference type="AlphaFoldDB" id="A0A9K3Q729"/>
<dbReference type="EMBL" id="JAGRRH010000001">
    <property type="protein sequence ID" value="KAG7373902.1"/>
    <property type="molecule type" value="Genomic_DNA"/>
</dbReference>
<gene>
    <name evidence="2" type="ORF">IV203_012997</name>
</gene>
<reference evidence="2" key="2">
    <citation type="submission" date="2021-04" db="EMBL/GenBank/DDBJ databases">
        <authorList>
            <person name="Podell S."/>
        </authorList>
    </citation>
    <scope>NUCLEOTIDE SEQUENCE</scope>
    <source>
        <strain evidence="2">Hildebrandi</strain>
    </source>
</reference>
<dbReference type="OrthoDB" id="48742at2759"/>
<dbReference type="Proteomes" id="UP000693970">
    <property type="component" value="Unassembled WGS sequence"/>
</dbReference>
<reference evidence="2" key="1">
    <citation type="journal article" date="2021" name="Sci. Rep.">
        <title>Diploid genomic architecture of Nitzschia inconspicua, an elite biomass production diatom.</title>
        <authorList>
            <person name="Oliver A."/>
            <person name="Podell S."/>
            <person name="Pinowska A."/>
            <person name="Traller J.C."/>
            <person name="Smith S.R."/>
            <person name="McClure R."/>
            <person name="Beliaev A."/>
            <person name="Bohutskyi P."/>
            <person name="Hill E.A."/>
            <person name="Rabines A."/>
            <person name="Zheng H."/>
            <person name="Allen L.Z."/>
            <person name="Kuo A."/>
            <person name="Grigoriev I.V."/>
            <person name="Allen A.E."/>
            <person name="Hazlebeck D."/>
            <person name="Allen E.E."/>
        </authorList>
    </citation>
    <scope>NUCLEOTIDE SEQUENCE</scope>
    <source>
        <strain evidence="2">Hildebrandi</strain>
    </source>
</reference>